<dbReference type="SUPFAM" id="SSF51430">
    <property type="entry name" value="NAD(P)-linked oxidoreductase"/>
    <property type="match status" value="1"/>
</dbReference>
<evidence type="ECO:0000313" key="3">
    <source>
        <dbReference type="Proteomes" id="UP000276260"/>
    </source>
</evidence>
<dbReference type="InterPro" id="IPR036812">
    <property type="entry name" value="NAD(P)_OxRdtase_dom_sf"/>
</dbReference>
<dbReference type="OrthoDB" id="9772407at2"/>
<accession>A0A3P3QNH3</accession>
<organism evidence="2 3">
    <name type="scientific">Rheinheimera mesophila</name>
    <dbReference type="NCBI Taxonomy" id="1547515"/>
    <lineage>
        <taxon>Bacteria</taxon>
        <taxon>Pseudomonadati</taxon>
        <taxon>Pseudomonadota</taxon>
        <taxon>Gammaproteobacteria</taxon>
        <taxon>Chromatiales</taxon>
        <taxon>Chromatiaceae</taxon>
        <taxon>Rheinheimera</taxon>
    </lineage>
</organism>
<dbReference type="InterPro" id="IPR023210">
    <property type="entry name" value="NADP_OxRdtase_dom"/>
</dbReference>
<dbReference type="InterPro" id="IPR050523">
    <property type="entry name" value="AKR_Detox_Biosynth"/>
</dbReference>
<dbReference type="Pfam" id="PF00248">
    <property type="entry name" value="Aldo_ket_red"/>
    <property type="match status" value="1"/>
</dbReference>
<evidence type="ECO:0000259" key="1">
    <source>
        <dbReference type="Pfam" id="PF00248"/>
    </source>
</evidence>
<comment type="caution">
    <text evidence="2">The sequence shown here is derived from an EMBL/GenBank/DDBJ whole genome shotgun (WGS) entry which is preliminary data.</text>
</comment>
<keyword evidence="3" id="KW-1185">Reference proteome</keyword>
<protein>
    <submittedName>
        <fullName evidence="2">Aldo/keto reductase</fullName>
    </submittedName>
</protein>
<dbReference type="PANTHER" id="PTHR43364">
    <property type="entry name" value="NADH-SPECIFIC METHYLGLYOXAL REDUCTASE-RELATED"/>
    <property type="match status" value="1"/>
</dbReference>
<reference evidence="2 3" key="1">
    <citation type="submission" date="2018-11" db="EMBL/GenBank/DDBJ databases">
        <title>Draft genome analysis of Rheinheimera mesophila isolated from an industrial waste site.</title>
        <authorList>
            <person name="Yu Q."/>
            <person name="Qi Y."/>
            <person name="Zhang H."/>
            <person name="Lu Y."/>
            <person name="Pu J."/>
        </authorList>
    </citation>
    <scope>NUCLEOTIDE SEQUENCE [LARGE SCALE GENOMIC DNA]</scope>
    <source>
        <strain evidence="2 3">IITR13</strain>
    </source>
</reference>
<feature type="domain" description="NADP-dependent oxidoreductase" evidence="1">
    <location>
        <begin position="14"/>
        <end position="307"/>
    </location>
</feature>
<dbReference type="RefSeq" id="WP_046520148.1">
    <property type="nucleotide sequence ID" value="NZ_LAVS01000026.1"/>
</dbReference>
<gene>
    <name evidence="2" type="ORF">EIK76_01520</name>
</gene>
<dbReference type="PANTHER" id="PTHR43364:SF1">
    <property type="entry name" value="OXIDOREDUCTASE YDHF"/>
    <property type="match status" value="1"/>
</dbReference>
<proteinExistence type="predicted"/>
<dbReference type="CDD" id="cd19092">
    <property type="entry name" value="AKR_BsYcsN_EcYdhF-like"/>
    <property type="match status" value="1"/>
</dbReference>
<evidence type="ECO:0000313" key="2">
    <source>
        <dbReference type="EMBL" id="RRJ22792.1"/>
    </source>
</evidence>
<name>A0A3P3QNH3_9GAMM</name>
<dbReference type="Gene3D" id="3.20.20.100">
    <property type="entry name" value="NADP-dependent oxidoreductase domain"/>
    <property type="match status" value="1"/>
</dbReference>
<dbReference type="EMBL" id="RRCF01000001">
    <property type="protein sequence ID" value="RRJ22792.1"/>
    <property type="molecule type" value="Genomic_DNA"/>
</dbReference>
<dbReference type="GO" id="GO:0005829">
    <property type="term" value="C:cytosol"/>
    <property type="evidence" value="ECO:0007669"/>
    <property type="project" value="TreeGrafter"/>
</dbReference>
<sequence>MLPIQHYFPKADALVYGCMGLGGSWDHATTSKEQRDLSYTAIEAALEAGIRFFDHADIYTRGKAEAVFGDYLKAQPGLREQLLLQTKCAIRFADATAVGRYDFSKDYILNSVHQSLQRLQTDYIDILLLHRPDQLMWVDEVAEAFAELKQQGKVKAFGVSNFGWPQLQLLQSALPEPLVANQLQMSLNDVNWLEQNVLTAMPEGAAHHYSYGTVEYCQLHKVQLQAWGSLAQGLFSGGRTPETAAQQATAALVAQLAADYQTSAEAIVLAFLLKHPAGIQPVIGTTSPSRIAACQQALTVNLSREHWYALYVAARGKALP</sequence>
<dbReference type="AlphaFoldDB" id="A0A3P3QNH3"/>
<dbReference type="Proteomes" id="UP000276260">
    <property type="component" value="Unassembled WGS sequence"/>
</dbReference>